<proteinExistence type="predicted"/>
<comment type="caution">
    <text evidence="1">The sequence shown here is derived from an EMBL/GenBank/DDBJ whole genome shotgun (WGS) entry which is preliminary data.</text>
</comment>
<name>A0ABD4Z850_9CREN</name>
<reference evidence="1 2" key="1">
    <citation type="submission" date="2023-05" db="EMBL/GenBank/DDBJ databases">
        <title>A new hyperthermophilic archaea 'Ignisphaera cupida' sp. nov. and description of the family 'Ignisphaeraceae' fam. nov.</title>
        <authorList>
            <person name="Podosokorskaya O.A."/>
            <person name="Elcheninov A.G."/>
            <person name="Klukina A."/>
            <person name="Merkel A.Y."/>
        </authorList>
    </citation>
    <scope>NUCLEOTIDE SEQUENCE [LARGE SCALE GENOMIC DNA]</scope>
    <source>
        <strain evidence="1 2">4213-co</strain>
    </source>
</reference>
<dbReference type="RefSeq" id="WP_285273865.1">
    <property type="nucleotide sequence ID" value="NZ_JASNVW010000003.1"/>
</dbReference>
<gene>
    <name evidence="1" type="ORF">QPL79_05840</name>
</gene>
<dbReference type="Proteomes" id="UP001529235">
    <property type="component" value="Unassembled WGS sequence"/>
</dbReference>
<dbReference type="InterPro" id="IPR007555">
    <property type="entry name" value="DUF499"/>
</dbReference>
<dbReference type="Pfam" id="PF04465">
    <property type="entry name" value="DUF499"/>
    <property type="match status" value="1"/>
</dbReference>
<sequence>MLIGNNRIREDVFDTNLDERLAPGLGAIVLGEEKALIYTDANQFFARTLLTENMIDILEYIASTLLGHGEKQRKIILLNALFGGGKTHTLITIYHALKNPRSLLQASTENEYLRKKLFDIVSKLEKASQSTTVVVIDGYMTELAPNPVKPLDVGVYKVYTLWGYIAHCLGSYSLLKDFDEKLTSPGADDIAALFKNRRVVILMDELANYLKGLHSSADENVRRYAQAFETFMERLAKAVDIVQNTVLVVSIPAEISGNFEVTEIEPGYEAIRSSIENIVRALSRVATFPIAPVQPPNLPAVLRTRLFEAIDKAKAAEIRNVLEREYSRGQEIFDSAAAKSVVDKVFETYPFHPMYIDILLEIIANHSQLQKTRDFLRISRAVLRSIVNSGEVFELVMPWHIDLSSDAFRTYLLRGFEGFQQVINEDISGRCQRYDNPWLAKIVANTLLLKTFVYGGGFLPNYRVYPTAGELAVAVYEPRSFSDKNLLAKHIAEVIDWIKQNLVYVLVDEKSNRIWFTQFITPIKYVEERARSVSDLDAYREIEEMARKLISTPVEKARKGGKQKSVEQAGIFDLELSKASYRCDELDYDAPRYVLYACIDLPQSDYERVAKLEEIVYTTRSGGARRYANTIFVAFPSQKDRILNVLNLVKKYIACKQVSSENIVGFLTRDYRGEDAEIVRRVLNEKLNSYCSTVESNAYLNVLSLFDSLAYPSYTMDEKRNTVKIDRIEGVLETIAASVEKTLKSIKPQKMLTSMDYSTLKYLLNSIGVSLEDVSKTVREIIEYFYTNPKLPIAKSDLIKSAIADGIKSLEIGLQCNDRVFYKHVEPCSTDFDCLSVSTASGVEISDAIIRDECRVLPWKEALLEQMKSLKRFIEGGKVVEHLINYNGSLISVEDVLANIDKYDIYALKNSPLLRRELKVSVRLVPDYKEVDAGPGEVVEEKLMIDRIGPFAGEIGIQTDKGVVEPAKLLIDDKTSRTSIVWRFKAPEESGFHEARILVVDKNGRELARSIIRVRVRGREEAKCGRVLPPEGSKITSVKLRINKRTLAPLDILNRRFSRQLYIRHGKLSYSVRVGDRESNIELSLENIDLADCIHILTSVLSSLQRLALGETSFLLEIDVRAKTPAAIPSLSDKEKEDMQAFLEEVCLE</sequence>
<dbReference type="AlphaFoldDB" id="A0ABD4Z850"/>
<protein>
    <submittedName>
        <fullName evidence="1">DUF499 domain-containing protein</fullName>
    </submittedName>
</protein>
<evidence type="ECO:0000313" key="1">
    <source>
        <dbReference type="EMBL" id="MDK6028879.1"/>
    </source>
</evidence>
<accession>A0ABD4Z850</accession>
<organism evidence="1 2">
    <name type="scientific">Ignisphaera cupida</name>
    <dbReference type="NCBI Taxonomy" id="3050454"/>
    <lineage>
        <taxon>Archaea</taxon>
        <taxon>Thermoproteota</taxon>
        <taxon>Thermoprotei</taxon>
        <taxon>Desulfurococcales</taxon>
        <taxon>Desulfurococcaceae</taxon>
        <taxon>Ignisphaera</taxon>
    </lineage>
</organism>
<evidence type="ECO:0000313" key="2">
    <source>
        <dbReference type="Proteomes" id="UP001529235"/>
    </source>
</evidence>
<keyword evidence="2" id="KW-1185">Reference proteome</keyword>
<dbReference type="EMBL" id="JASNVW010000003">
    <property type="protein sequence ID" value="MDK6028879.1"/>
    <property type="molecule type" value="Genomic_DNA"/>
</dbReference>